<dbReference type="STRING" id="453591.Igni_0262"/>
<dbReference type="AlphaFoldDB" id="A8A944"/>
<evidence type="ECO:0000256" key="1">
    <source>
        <dbReference type="SAM" id="Phobius"/>
    </source>
</evidence>
<dbReference type="HOGENOM" id="CLU_2911481_0_0_2"/>
<gene>
    <name evidence="2" type="ordered locus">Igni_0262</name>
</gene>
<dbReference type="RefSeq" id="WP_011998298.1">
    <property type="nucleotide sequence ID" value="NC_009776.1"/>
</dbReference>
<organism evidence="2 3">
    <name type="scientific">Ignicoccus hospitalis (strain KIN4/I / DSM 18386 / JCM 14125)</name>
    <dbReference type="NCBI Taxonomy" id="453591"/>
    <lineage>
        <taxon>Archaea</taxon>
        <taxon>Thermoproteota</taxon>
        <taxon>Thermoprotei</taxon>
        <taxon>Desulfurococcales</taxon>
        <taxon>Desulfurococcaceae</taxon>
        <taxon>Ignicoccus</taxon>
    </lineage>
</organism>
<dbReference type="EMBL" id="CP000816">
    <property type="protein sequence ID" value="ABU81446.1"/>
    <property type="molecule type" value="Genomic_DNA"/>
</dbReference>
<dbReference type="KEGG" id="iho:Igni_0262"/>
<dbReference type="GeneID" id="5561711"/>
<proteinExistence type="predicted"/>
<keyword evidence="1" id="KW-0812">Transmembrane</keyword>
<reference evidence="2 3" key="1">
    <citation type="journal article" date="2008" name="Genome Biol.">
        <title>A genomic analysis of the archaeal system Ignicoccus hospitalis-Nanoarchaeum equitans.</title>
        <authorList>
            <person name="Podar M."/>
            <person name="Anderson I."/>
            <person name="Makarova K.S."/>
            <person name="Elkins J.G."/>
            <person name="Ivanova N."/>
            <person name="Wall M.A."/>
            <person name="Lykidis A."/>
            <person name="Mavromatis K."/>
            <person name="Sun H."/>
            <person name="Hudson M.E."/>
            <person name="Chen W."/>
            <person name="Deciu C."/>
            <person name="Hutchison D."/>
            <person name="Eads J.R."/>
            <person name="Anderson A."/>
            <person name="Fernandes F."/>
            <person name="Szeto E."/>
            <person name="Lapidus A."/>
            <person name="Kyrpides N.C."/>
            <person name="Saier M.H.Jr."/>
            <person name="Richardson P.M."/>
            <person name="Rachel R."/>
            <person name="Huber H."/>
            <person name="Eisen J.A."/>
            <person name="Koonin E.V."/>
            <person name="Keller M."/>
            <person name="Stetter K.O."/>
        </authorList>
    </citation>
    <scope>NUCLEOTIDE SEQUENCE [LARGE SCALE GENOMIC DNA]</scope>
    <source>
        <strain evidence="3">KIN4/I / DSM 18386 / JCM 14125</strain>
    </source>
</reference>
<sequence>MSLLEKVELALSITFIILLIALAVVADSNGLGAEGTLALAAATAASGGAAILLHHVSADKP</sequence>
<protein>
    <submittedName>
        <fullName evidence="2">Uncharacterized protein</fullName>
    </submittedName>
</protein>
<accession>A8A944</accession>
<name>A8A944_IGNH4</name>
<keyword evidence="3" id="KW-1185">Reference proteome</keyword>
<feature type="transmembrane region" description="Helical" evidence="1">
    <location>
        <begin position="37"/>
        <end position="56"/>
    </location>
</feature>
<keyword evidence="1" id="KW-1133">Transmembrane helix</keyword>
<evidence type="ECO:0000313" key="3">
    <source>
        <dbReference type="Proteomes" id="UP000000262"/>
    </source>
</evidence>
<feature type="transmembrane region" description="Helical" evidence="1">
    <location>
        <begin position="7"/>
        <end position="25"/>
    </location>
</feature>
<keyword evidence="1" id="KW-0472">Membrane</keyword>
<evidence type="ECO:0000313" key="2">
    <source>
        <dbReference type="EMBL" id="ABU81446.1"/>
    </source>
</evidence>
<dbReference type="Proteomes" id="UP000000262">
    <property type="component" value="Chromosome"/>
</dbReference>